<keyword evidence="6" id="KW-0598">Phosphotransferase system</keyword>
<reference evidence="16 17" key="1">
    <citation type="submission" date="2016-10" db="EMBL/GenBank/DDBJ databases">
        <authorList>
            <person name="de Groot N.N."/>
        </authorList>
    </citation>
    <scope>NUCLEOTIDE SEQUENCE [LARGE SCALE GENOMIC DNA]</scope>
    <source>
        <strain evidence="16 17">S3b</strain>
    </source>
</reference>
<keyword evidence="10 12" id="KW-0472">Membrane</keyword>
<dbReference type="CDD" id="cd00212">
    <property type="entry name" value="PTS_IIB_glc"/>
    <property type="match status" value="1"/>
</dbReference>
<dbReference type="NCBIfam" id="TIGR01992">
    <property type="entry name" value="PTS-IIBC-Tre"/>
    <property type="match status" value="1"/>
</dbReference>
<dbReference type="Proteomes" id="UP000182429">
    <property type="component" value="Unassembled WGS sequence"/>
</dbReference>
<dbReference type="InterPro" id="IPR018113">
    <property type="entry name" value="PTrfase_EIIB_Cys"/>
</dbReference>
<keyword evidence="2" id="KW-0813">Transport</keyword>
<keyword evidence="7 12" id="KW-0812">Transmembrane</keyword>
<dbReference type="GO" id="GO:0015574">
    <property type="term" value="F:trehalose transmembrane transporter activity"/>
    <property type="evidence" value="ECO:0007669"/>
    <property type="project" value="InterPro"/>
</dbReference>
<dbReference type="Pfam" id="PF00367">
    <property type="entry name" value="PTS_EIIB"/>
    <property type="match status" value="1"/>
</dbReference>
<evidence type="ECO:0000256" key="5">
    <source>
        <dbReference type="ARBA" id="ARBA00022679"/>
    </source>
</evidence>
<dbReference type="GO" id="GO:0008982">
    <property type="term" value="F:protein-N(PI)-phosphohistidine-sugar phosphotransferase activity"/>
    <property type="evidence" value="ECO:0007669"/>
    <property type="project" value="InterPro"/>
</dbReference>
<dbReference type="NCBIfam" id="NF008236">
    <property type="entry name" value="PRK11007.1"/>
    <property type="match status" value="1"/>
</dbReference>
<feature type="domain" description="PTS EIIB type-1" evidence="14">
    <location>
        <begin position="5"/>
        <end position="87"/>
    </location>
</feature>
<evidence type="ECO:0000256" key="3">
    <source>
        <dbReference type="ARBA" id="ARBA00022475"/>
    </source>
</evidence>
<comment type="subcellular location">
    <subcellularLocation>
        <location evidence="1">Cell membrane</location>
        <topology evidence="1">Multi-pass membrane protein</topology>
    </subcellularLocation>
</comment>
<dbReference type="InterPro" id="IPR013013">
    <property type="entry name" value="PTS_EIIC_1"/>
</dbReference>
<evidence type="ECO:0000313" key="17">
    <source>
        <dbReference type="Proteomes" id="UP000182429"/>
    </source>
</evidence>
<evidence type="ECO:0000256" key="4">
    <source>
        <dbReference type="ARBA" id="ARBA00022597"/>
    </source>
</evidence>
<feature type="transmembrane region" description="Helical" evidence="12">
    <location>
        <begin position="159"/>
        <end position="178"/>
    </location>
</feature>
<dbReference type="PROSITE" id="PS01035">
    <property type="entry name" value="PTS_EIIB_TYPE_1_CYS"/>
    <property type="match status" value="1"/>
</dbReference>
<keyword evidence="8" id="KW-0418">Kinase</keyword>
<sequence>MGKYIEDSKEFLALIGGRTNIGAVTHCMTRMRFVLNDENKADIKGIESMSVVKGTFTQAGQFQVIIGNQVSDFYKDFIAVAGVEGVSKAEVKQAAKQNQNIAQRAVTTLAEIFTPLLPAIICGGLILGFRNVIDSIYMFENGTKTLVQISQFWAGVDQFLWLIGEAVFHTGIPVGLCWSVTKKMGGTEMLGIILGLTLTSGQLLNAYGVAGADKIPFWNFGFMKVNMIGYQAQVIPAIFAALSLVYLERFFKKIIPSVVSMIFVPFFSLLLSVIAAHFILGPIGWQIGSVISKVIYAGITGSFRVVFGAIFGTFYAPLVITGLHHMSNAIDTQLAADFGGTGLWPMIALSNIAQGSAVVGMILLQKRNVRAQEVNIPSAISCYLGVTEPAMFGVNLKYKFPFVCGMIGSGIAGIVCTATNTTANTIGVGGLPGILSIQTPYILSFALCMLIAIVIPIALVSIVGQRQLTESQRGFVAELDDNVVPGKEEKPFVTAATPVTVKSVVNGKIISLKDVNDGVFSAGLMGPGVAIEPETEEIVAPCNAKVAVVMEDTGHAVGLTLENGAELLIHVGLDTVYMNKEGFETLVRVDDQVKAGQPLLRFSKEAIKKANHRDCVMVIITDPGLSKDMALNEQGDAFANETTIISMK</sequence>
<evidence type="ECO:0000256" key="6">
    <source>
        <dbReference type="ARBA" id="ARBA00022683"/>
    </source>
</evidence>
<proteinExistence type="predicted"/>
<dbReference type="GO" id="GO:0005886">
    <property type="term" value="C:plasma membrane"/>
    <property type="evidence" value="ECO:0007669"/>
    <property type="project" value="UniProtKB-SubCell"/>
</dbReference>
<dbReference type="Pfam" id="PF00358">
    <property type="entry name" value="PTS_EIIA_1"/>
    <property type="match status" value="1"/>
</dbReference>
<dbReference type="SUPFAM" id="SSF51261">
    <property type="entry name" value="Duplicated hybrid motif"/>
    <property type="match status" value="1"/>
</dbReference>
<evidence type="ECO:0000259" key="15">
    <source>
        <dbReference type="PROSITE" id="PS51103"/>
    </source>
</evidence>
<dbReference type="NCBIfam" id="TIGR00830">
    <property type="entry name" value="PTBA"/>
    <property type="match status" value="1"/>
</dbReference>
<dbReference type="NCBIfam" id="TIGR00826">
    <property type="entry name" value="EIIB_glc"/>
    <property type="match status" value="1"/>
</dbReference>
<evidence type="ECO:0000256" key="8">
    <source>
        <dbReference type="ARBA" id="ARBA00022777"/>
    </source>
</evidence>
<dbReference type="GO" id="GO:0090589">
    <property type="term" value="F:protein-phosphocysteine-trehalose phosphotransferase system transporter activity"/>
    <property type="evidence" value="ECO:0007669"/>
    <property type="project" value="TreeGrafter"/>
</dbReference>
<evidence type="ECO:0000256" key="10">
    <source>
        <dbReference type="ARBA" id="ARBA00023136"/>
    </source>
</evidence>
<keyword evidence="5" id="KW-0808">Transferase</keyword>
<dbReference type="InterPro" id="IPR050558">
    <property type="entry name" value="PTS_Sugar-Specific_Components"/>
</dbReference>
<dbReference type="InterPro" id="IPR001127">
    <property type="entry name" value="PTS_EIIA_1_perm"/>
</dbReference>
<name>A0A1H2TD64_9FIRM</name>
<dbReference type="InterPro" id="IPR036878">
    <property type="entry name" value="Glu_permease_IIB"/>
</dbReference>
<evidence type="ECO:0000256" key="1">
    <source>
        <dbReference type="ARBA" id="ARBA00004651"/>
    </source>
</evidence>
<dbReference type="FunFam" id="3.30.1360.60:FF:000001">
    <property type="entry name" value="PTS system glucose-specific IIBC component PtsG"/>
    <property type="match status" value="1"/>
</dbReference>
<dbReference type="PROSITE" id="PS51103">
    <property type="entry name" value="PTS_EIIC_TYPE_1"/>
    <property type="match status" value="1"/>
</dbReference>
<gene>
    <name evidence="16" type="ORF">SAMN04487759_11328</name>
</gene>
<protein>
    <submittedName>
        <fullName evidence="16">PTS system, trehalose-specific IIC component</fullName>
    </submittedName>
</protein>
<feature type="transmembrane region" description="Helical" evidence="12">
    <location>
        <begin position="116"/>
        <end position="139"/>
    </location>
</feature>
<dbReference type="RefSeq" id="WP_074686268.1">
    <property type="nucleotide sequence ID" value="NZ_FNNF01000013.1"/>
</dbReference>
<dbReference type="PANTHER" id="PTHR30175">
    <property type="entry name" value="PHOSPHOTRANSFERASE SYSTEM TRANSPORT PROTEIN"/>
    <property type="match status" value="1"/>
</dbReference>
<dbReference type="OrthoDB" id="92465at2"/>
<feature type="transmembrane region" description="Helical" evidence="12">
    <location>
        <begin position="283"/>
        <end position="299"/>
    </location>
</feature>
<dbReference type="PROSITE" id="PS51098">
    <property type="entry name" value="PTS_EIIB_TYPE_1"/>
    <property type="match status" value="1"/>
</dbReference>
<dbReference type="EMBL" id="FNNF01000013">
    <property type="protein sequence ID" value="SDW41832.1"/>
    <property type="molecule type" value="Genomic_DNA"/>
</dbReference>
<feature type="active site" description="Phosphocysteine intermediate; for EIIB activity" evidence="11">
    <location>
        <position position="27"/>
    </location>
</feature>
<dbReference type="InterPro" id="IPR001996">
    <property type="entry name" value="PTS_IIB_1"/>
</dbReference>
<organism evidence="16 17">
    <name type="scientific">Kandleria vitulina</name>
    <dbReference type="NCBI Taxonomy" id="1630"/>
    <lineage>
        <taxon>Bacteria</taxon>
        <taxon>Bacillati</taxon>
        <taxon>Bacillota</taxon>
        <taxon>Erysipelotrichia</taxon>
        <taxon>Erysipelotrichales</taxon>
        <taxon>Coprobacillaceae</taxon>
        <taxon>Kandleria</taxon>
    </lineage>
</organism>
<dbReference type="Gene3D" id="3.30.1360.60">
    <property type="entry name" value="Glucose permease domain IIB"/>
    <property type="match status" value="1"/>
</dbReference>
<evidence type="ECO:0000256" key="7">
    <source>
        <dbReference type="ARBA" id="ARBA00022692"/>
    </source>
</evidence>
<keyword evidence="4" id="KW-0762">Sugar transport</keyword>
<feature type="transmembrane region" description="Helical" evidence="12">
    <location>
        <begin position="306"/>
        <end position="323"/>
    </location>
</feature>
<evidence type="ECO:0000259" key="13">
    <source>
        <dbReference type="PROSITE" id="PS51093"/>
    </source>
</evidence>
<feature type="domain" description="PTS EIIA type-1" evidence="13">
    <location>
        <begin position="517"/>
        <end position="622"/>
    </location>
</feature>
<feature type="transmembrane region" description="Helical" evidence="12">
    <location>
        <begin position="441"/>
        <end position="463"/>
    </location>
</feature>
<dbReference type="InterPro" id="IPR011296">
    <property type="entry name" value="PTS_IIBC_treh"/>
</dbReference>
<feature type="transmembrane region" description="Helical" evidence="12">
    <location>
        <begin position="228"/>
        <end position="247"/>
    </location>
</feature>
<dbReference type="Pfam" id="PF02378">
    <property type="entry name" value="PTS_EIIC"/>
    <property type="match status" value="1"/>
</dbReference>
<dbReference type="AlphaFoldDB" id="A0A1H2TD64"/>
<feature type="transmembrane region" description="Helical" evidence="12">
    <location>
        <begin position="400"/>
        <end position="421"/>
    </location>
</feature>
<feature type="transmembrane region" description="Helical" evidence="12">
    <location>
        <begin position="343"/>
        <end position="364"/>
    </location>
</feature>
<evidence type="ECO:0000256" key="2">
    <source>
        <dbReference type="ARBA" id="ARBA00022448"/>
    </source>
</evidence>
<dbReference type="PANTHER" id="PTHR30175:SF4">
    <property type="entry name" value="PTS SYSTEM TREHALOSE-SPECIFIC EIIBC COMPONENT"/>
    <property type="match status" value="1"/>
</dbReference>
<dbReference type="PROSITE" id="PS00371">
    <property type="entry name" value="PTS_EIIA_TYPE_1_HIS"/>
    <property type="match status" value="1"/>
</dbReference>
<keyword evidence="3" id="KW-1003">Cell membrane</keyword>
<dbReference type="SUPFAM" id="SSF55604">
    <property type="entry name" value="Glucose permease domain IIB"/>
    <property type="match status" value="1"/>
</dbReference>
<keyword evidence="9 12" id="KW-1133">Transmembrane helix</keyword>
<evidence type="ECO:0000256" key="11">
    <source>
        <dbReference type="PROSITE-ProRule" id="PRU00421"/>
    </source>
</evidence>
<dbReference type="PROSITE" id="PS51093">
    <property type="entry name" value="PTS_EIIA_TYPE_1"/>
    <property type="match status" value="1"/>
</dbReference>
<dbReference type="GO" id="GO:0016301">
    <property type="term" value="F:kinase activity"/>
    <property type="evidence" value="ECO:0007669"/>
    <property type="project" value="UniProtKB-KW"/>
</dbReference>
<feature type="transmembrane region" description="Helical" evidence="12">
    <location>
        <begin position="254"/>
        <end position="277"/>
    </location>
</feature>
<evidence type="ECO:0000313" key="16">
    <source>
        <dbReference type="EMBL" id="SDW41832.1"/>
    </source>
</evidence>
<evidence type="ECO:0000259" key="14">
    <source>
        <dbReference type="PROSITE" id="PS51098"/>
    </source>
</evidence>
<feature type="transmembrane region" description="Helical" evidence="12">
    <location>
        <begin position="190"/>
        <end position="208"/>
    </location>
</feature>
<dbReference type="Gene3D" id="2.70.70.10">
    <property type="entry name" value="Glucose Permease (Domain IIA)"/>
    <property type="match status" value="1"/>
</dbReference>
<evidence type="ECO:0000256" key="12">
    <source>
        <dbReference type="SAM" id="Phobius"/>
    </source>
</evidence>
<evidence type="ECO:0000256" key="9">
    <source>
        <dbReference type="ARBA" id="ARBA00022989"/>
    </source>
</evidence>
<feature type="domain" description="PTS EIIC type-1" evidence="15">
    <location>
        <begin position="107"/>
        <end position="475"/>
    </location>
</feature>
<accession>A0A1H2TD64</accession>
<dbReference type="InterPro" id="IPR011055">
    <property type="entry name" value="Dup_hybrid_motif"/>
</dbReference>
<dbReference type="GO" id="GO:0009401">
    <property type="term" value="P:phosphoenolpyruvate-dependent sugar phosphotransferase system"/>
    <property type="evidence" value="ECO:0007669"/>
    <property type="project" value="UniProtKB-KW"/>
</dbReference>
<dbReference type="InterPro" id="IPR003352">
    <property type="entry name" value="PTS_EIIC"/>
</dbReference>